<accession>A0A8J6HYL4</accession>
<dbReference type="AlphaFoldDB" id="A0A8J6HYL4"/>
<gene>
    <name evidence="2" type="ORF">G5B42_01540</name>
</gene>
<name>A0A8J6HYL4_9FIRM</name>
<proteinExistence type="predicted"/>
<evidence type="ECO:0000313" key="2">
    <source>
        <dbReference type="EMBL" id="MBA2132236.1"/>
    </source>
</evidence>
<keyword evidence="1" id="KW-0812">Transmembrane</keyword>
<keyword evidence="3" id="KW-1185">Reference proteome</keyword>
<sequence>MERLWKNLIIILIITLCVVQILLLVPSFRATFCVVERLEGKPVYRLY</sequence>
<organism evidence="2 3">
    <name type="scientific">Capillibacterium thermochitinicola</name>
    <dbReference type="NCBI Taxonomy" id="2699427"/>
    <lineage>
        <taxon>Bacteria</taxon>
        <taxon>Bacillati</taxon>
        <taxon>Bacillota</taxon>
        <taxon>Capillibacterium</taxon>
    </lineage>
</organism>
<dbReference type="Proteomes" id="UP000657177">
    <property type="component" value="Unassembled WGS sequence"/>
</dbReference>
<keyword evidence="1" id="KW-0472">Membrane</keyword>
<dbReference type="EMBL" id="JAAKDE010000003">
    <property type="protein sequence ID" value="MBA2132236.1"/>
    <property type="molecule type" value="Genomic_DNA"/>
</dbReference>
<keyword evidence="1" id="KW-1133">Transmembrane helix</keyword>
<evidence type="ECO:0000256" key="1">
    <source>
        <dbReference type="SAM" id="Phobius"/>
    </source>
</evidence>
<reference evidence="2" key="1">
    <citation type="submission" date="2020-06" db="EMBL/GenBank/DDBJ databases">
        <title>Novel chitinolytic bacterium.</title>
        <authorList>
            <person name="Ungkulpasvich U."/>
            <person name="Kosugi A."/>
            <person name="Uke A."/>
        </authorList>
    </citation>
    <scope>NUCLEOTIDE SEQUENCE</scope>
    <source>
        <strain evidence="2">UUS1-1</strain>
    </source>
</reference>
<evidence type="ECO:0000313" key="3">
    <source>
        <dbReference type="Proteomes" id="UP000657177"/>
    </source>
</evidence>
<protein>
    <submittedName>
        <fullName evidence="2">Uncharacterized protein</fullName>
    </submittedName>
</protein>
<dbReference type="RefSeq" id="WP_181338693.1">
    <property type="nucleotide sequence ID" value="NZ_JAAKDE010000003.1"/>
</dbReference>
<feature type="transmembrane region" description="Helical" evidence="1">
    <location>
        <begin position="7"/>
        <end position="28"/>
    </location>
</feature>
<comment type="caution">
    <text evidence="2">The sequence shown here is derived from an EMBL/GenBank/DDBJ whole genome shotgun (WGS) entry which is preliminary data.</text>
</comment>